<dbReference type="GO" id="GO:0005524">
    <property type="term" value="F:ATP binding"/>
    <property type="evidence" value="ECO:0007669"/>
    <property type="project" value="UniProtKB-KW"/>
</dbReference>
<dbReference type="AlphaFoldDB" id="A0A7W5HJD5"/>
<evidence type="ECO:0000256" key="3">
    <source>
        <dbReference type="ARBA" id="ARBA00022475"/>
    </source>
</evidence>
<dbReference type="PROSITE" id="PS50929">
    <property type="entry name" value="ABC_TM1F"/>
    <property type="match status" value="1"/>
</dbReference>
<dbReference type="Proteomes" id="UP000518892">
    <property type="component" value="Unassembled WGS sequence"/>
</dbReference>
<evidence type="ECO:0000256" key="4">
    <source>
        <dbReference type="ARBA" id="ARBA00022692"/>
    </source>
</evidence>
<dbReference type="GO" id="GO:0140359">
    <property type="term" value="F:ABC-type transporter activity"/>
    <property type="evidence" value="ECO:0007669"/>
    <property type="project" value="InterPro"/>
</dbReference>
<keyword evidence="8 10" id="KW-0472">Membrane</keyword>
<evidence type="ECO:0000313" key="13">
    <source>
        <dbReference type="EMBL" id="MBB3229317.1"/>
    </source>
</evidence>
<comment type="caution">
    <text evidence="13">The sequence shown here is derived from an EMBL/GenBank/DDBJ whole genome shotgun (WGS) entry which is preliminary data.</text>
</comment>
<dbReference type="Pfam" id="PF00005">
    <property type="entry name" value="ABC_tran"/>
    <property type="match status" value="1"/>
</dbReference>
<proteinExistence type="predicted"/>
<feature type="domain" description="ABC transporter" evidence="11">
    <location>
        <begin position="329"/>
        <end position="564"/>
    </location>
</feature>
<sequence>MASDSNTTPHHALTACRGSLLWVAGFSLCLNLLMLTPALYMLQVYDRVITTGSEETLLMLTLVVVFLFMVVGGLEWVRAGILVRLGNRFDAWVSEPLHAAMFRRGLRHAAGQSAWPLDDLATLRQGLAGGGLLAFFDVVWVPVYLGLLYLFDPWFGGFASLAGVILLALVVASEKATRGLLDEAGREQSGARELAAGNLRNAEALDAMGMLSSIAGRWLTRHRGGLWMQSRASDRAAMLSSLTRALRLLLQSLILGLGALLVLEERITPGMMIAGSILLGRVLSPVDQLVGSWRGIVGARAAYRRLEALFREQPPSPPAMSLPRPEGRLALENVTAGAPGGARPIVAGIDLRLEPGEQVGIIGPSASGKSTLARLVLGVWPAWDGCVRLDGADIARWDREALGPHLGYLPQDVELFSGTIGENIARFATVDSDKVIEAARRAGVHEMILRLPDGYDTRIEASGGVLSAGQRQRIGLARALYAKPALVFLDEPNSNLDHRGEQALAHAMGALREEGVTLLVISHRTGVLRGVDRLLVLESGRVRLFGPRDRVLARMAGRDSEAGAGKVARRRTSDSEAP</sequence>
<dbReference type="InterPro" id="IPR011527">
    <property type="entry name" value="ABC1_TM_dom"/>
</dbReference>
<evidence type="ECO:0000259" key="11">
    <source>
        <dbReference type="PROSITE" id="PS50893"/>
    </source>
</evidence>
<dbReference type="SUPFAM" id="SSF52540">
    <property type="entry name" value="P-loop containing nucleoside triphosphate hydrolases"/>
    <property type="match status" value="1"/>
</dbReference>
<keyword evidence="5" id="KW-0547">Nucleotide-binding</keyword>
<dbReference type="SUPFAM" id="SSF90123">
    <property type="entry name" value="ABC transporter transmembrane region"/>
    <property type="match status" value="1"/>
</dbReference>
<dbReference type="InterPro" id="IPR039421">
    <property type="entry name" value="Type_1_exporter"/>
</dbReference>
<feature type="transmembrane region" description="Helical" evidence="10">
    <location>
        <begin position="57"/>
        <end position="77"/>
    </location>
</feature>
<evidence type="ECO:0000313" key="14">
    <source>
        <dbReference type="Proteomes" id="UP000518892"/>
    </source>
</evidence>
<dbReference type="Gene3D" id="1.20.1560.10">
    <property type="entry name" value="ABC transporter type 1, transmembrane domain"/>
    <property type="match status" value="1"/>
</dbReference>
<evidence type="ECO:0000256" key="1">
    <source>
        <dbReference type="ARBA" id="ARBA00004651"/>
    </source>
</evidence>
<keyword evidence="6 13" id="KW-0067">ATP-binding</keyword>
<dbReference type="SMART" id="SM00382">
    <property type="entry name" value="AAA"/>
    <property type="match status" value="1"/>
</dbReference>
<feature type="transmembrane region" description="Helical" evidence="10">
    <location>
        <begin position="245"/>
        <end position="263"/>
    </location>
</feature>
<comment type="subcellular location">
    <subcellularLocation>
        <location evidence="1">Cell membrane</location>
        <topology evidence="1">Multi-pass membrane protein</topology>
    </subcellularLocation>
</comment>
<dbReference type="InterPro" id="IPR010128">
    <property type="entry name" value="ATPase_T1SS_PrtD-like"/>
</dbReference>
<dbReference type="NCBIfam" id="TIGR01842">
    <property type="entry name" value="type_I_sec_PrtD"/>
    <property type="match status" value="1"/>
</dbReference>
<dbReference type="PANTHER" id="PTHR24221">
    <property type="entry name" value="ATP-BINDING CASSETTE SUB-FAMILY B"/>
    <property type="match status" value="1"/>
</dbReference>
<keyword evidence="7 10" id="KW-1133">Transmembrane helix</keyword>
<accession>A0A7W5HJD5</accession>
<feature type="region of interest" description="Disordered" evidence="9">
    <location>
        <begin position="557"/>
        <end position="578"/>
    </location>
</feature>
<dbReference type="GO" id="GO:0034040">
    <property type="term" value="F:ATPase-coupled lipid transmembrane transporter activity"/>
    <property type="evidence" value="ECO:0007669"/>
    <property type="project" value="TreeGrafter"/>
</dbReference>
<dbReference type="InterPro" id="IPR017871">
    <property type="entry name" value="ABC_transporter-like_CS"/>
</dbReference>
<keyword evidence="2" id="KW-0813">Transport</keyword>
<organism evidence="13 14">
    <name type="scientific">Halomonas stenophila</name>
    <dbReference type="NCBI Taxonomy" id="795312"/>
    <lineage>
        <taxon>Bacteria</taxon>
        <taxon>Pseudomonadati</taxon>
        <taxon>Pseudomonadota</taxon>
        <taxon>Gammaproteobacteria</taxon>
        <taxon>Oceanospirillales</taxon>
        <taxon>Halomonadaceae</taxon>
        <taxon>Halomonas</taxon>
    </lineage>
</organism>
<evidence type="ECO:0000256" key="8">
    <source>
        <dbReference type="ARBA" id="ARBA00023136"/>
    </source>
</evidence>
<feature type="transmembrane region" description="Helical" evidence="10">
    <location>
        <begin position="127"/>
        <end position="147"/>
    </location>
</feature>
<keyword evidence="3" id="KW-1003">Cell membrane</keyword>
<evidence type="ECO:0000256" key="6">
    <source>
        <dbReference type="ARBA" id="ARBA00022840"/>
    </source>
</evidence>
<feature type="domain" description="ABC transmembrane type-1" evidence="12">
    <location>
        <begin position="21"/>
        <end position="298"/>
    </location>
</feature>
<dbReference type="RefSeq" id="WP_183381852.1">
    <property type="nucleotide sequence ID" value="NZ_JACHXR010000001.1"/>
</dbReference>
<evidence type="ECO:0000256" key="5">
    <source>
        <dbReference type="ARBA" id="ARBA00022741"/>
    </source>
</evidence>
<dbReference type="GO" id="GO:0016887">
    <property type="term" value="F:ATP hydrolysis activity"/>
    <property type="evidence" value="ECO:0007669"/>
    <property type="project" value="InterPro"/>
</dbReference>
<dbReference type="PANTHER" id="PTHR24221:SF248">
    <property type="entry name" value="ABC TRANSPORTER TRANSMEMBRANE REGION"/>
    <property type="match status" value="1"/>
</dbReference>
<dbReference type="InterPro" id="IPR003439">
    <property type="entry name" value="ABC_transporter-like_ATP-bd"/>
</dbReference>
<dbReference type="InterPro" id="IPR003593">
    <property type="entry name" value="AAA+_ATPase"/>
</dbReference>
<dbReference type="EMBL" id="JACHXR010000001">
    <property type="protein sequence ID" value="MBB3229317.1"/>
    <property type="molecule type" value="Genomic_DNA"/>
</dbReference>
<evidence type="ECO:0000259" key="12">
    <source>
        <dbReference type="PROSITE" id="PS50929"/>
    </source>
</evidence>
<evidence type="ECO:0000256" key="9">
    <source>
        <dbReference type="SAM" id="MobiDB-lite"/>
    </source>
</evidence>
<dbReference type="InterPro" id="IPR036640">
    <property type="entry name" value="ABC1_TM_sf"/>
</dbReference>
<gene>
    <name evidence="13" type="ORF">FHR97_000132</name>
</gene>
<keyword evidence="4 10" id="KW-0812">Transmembrane</keyword>
<evidence type="ECO:0000256" key="10">
    <source>
        <dbReference type="SAM" id="Phobius"/>
    </source>
</evidence>
<dbReference type="FunFam" id="3.40.50.300:FF:001444">
    <property type="entry name" value="ABC transporter ATP-binding protein"/>
    <property type="match status" value="1"/>
</dbReference>
<feature type="transmembrane region" description="Helical" evidence="10">
    <location>
        <begin position="20"/>
        <end position="45"/>
    </location>
</feature>
<dbReference type="GO" id="GO:0005886">
    <property type="term" value="C:plasma membrane"/>
    <property type="evidence" value="ECO:0007669"/>
    <property type="project" value="UniProtKB-SubCell"/>
</dbReference>
<evidence type="ECO:0000256" key="7">
    <source>
        <dbReference type="ARBA" id="ARBA00022989"/>
    </source>
</evidence>
<keyword evidence="14" id="KW-1185">Reference proteome</keyword>
<evidence type="ECO:0000256" key="2">
    <source>
        <dbReference type="ARBA" id="ARBA00022448"/>
    </source>
</evidence>
<feature type="transmembrane region" description="Helical" evidence="10">
    <location>
        <begin position="153"/>
        <end position="172"/>
    </location>
</feature>
<name>A0A7W5HJD5_9GAMM</name>
<protein>
    <submittedName>
        <fullName evidence="13">ATP-binding cassette subfamily C protein EexD</fullName>
    </submittedName>
</protein>
<dbReference type="GO" id="GO:0030256">
    <property type="term" value="C:type I protein secretion system complex"/>
    <property type="evidence" value="ECO:0007669"/>
    <property type="project" value="InterPro"/>
</dbReference>
<dbReference type="InterPro" id="IPR027417">
    <property type="entry name" value="P-loop_NTPase"/>
</dbReference>
<dbReference type="Gene3D" id="3.40.50.300">
    <property type="entry name" value="P-loop containing nucleotide triphosphate hydrolases"/>
    <property type="match status" value="1"/>
</dbReference>
<reference evidence="13 14" key="1">
    <citation type="submission" date="2020-08" db="EMBL/GenBank/DDBJ databases">
        <title>Genomic Encyclopedia of Type Strains, Phase III (KMG-III): the genomes of soil and plant-associated and newly described type strains.</title>
        <authorList>
            <person name="Whitman W."/>
        </authorList>
    </citation>
    <scope>NUCLEOTIDE SEQUENCE [LARGE SCALE GENOMIC DNA]</scope>
    <source>
        <strain evidence="13 14">CECT 7744</strain>
    </source>
</reference>
<dbReference type="GO" id="GO:0030253">
    <property type="term" value="P:protein secretion by the type I secretion system"/>
    <property type="evidence" value="ECO:0007669"/>
    <property type="project" value="InterPro"/>
</dbReference>
<dbReference type="PROSITE" id="PS00211">
    <property type="entry name" value="ABC_TRANSPORTER_1"/>
    <property type="match status" value="1"/>
</dbReference>
<dbReference type="PROSITE" id="PS50893">
    <property type="entry name" value="ABC_TRANSPORTER_2"/>
    <property type="match status" value="1"/>
</dbReference>